<comment type="caution">
    <text evidence="1">The sequence shown here is derived from an EMBL/GenBank/DDBJ whole genome shotgun (WGS) entry which is preliminary data.</text>
</comment>
<reference evidence="1 2" key="2">
    <citation type="journal article" date="2022" name="Mol. Ecol. Resour.">
        <title>The genomes of chicory, endive, great burdock and yacon provide insights into Asteraceae paleo-polyploidization history and plant inulin production.</title>
        <authorList>
            <person name="Fan W."/>
            <person name="Wang S."/>
            <person name="Wang H."/>
            <person name="Wang A."/>
            <person name="Jiang F."/>
            <person name="Liu H."/>
            <person name="Zhao H."/>
            <person name="Xu D."/>
            <person name="Zhang Y."/>
        </authorList>
    </citation>
    <scope>NUCLEOTIDE SEQUENCE [LARGE SCALE GENOMIC DNA]</scope>
    <source>
        <strain evidence="2">cv. Punajuju</strain>
        <tissue evidence="1">Leaves</tissue>
    </source>
</reference>
<protein>
    <submittedName>
        <fullName evidence="1">Uncharacterized protein</fullName>
    </submittedName>
</protein>
<gene>
    <name evidence="1" type="ORF">L2E82_26219</name>
</gene>
<evidence type="ECO:0000313" key="2">
    <source>
        <dbReference type="Proteomes" id="UP001055811"/>
    </source>
</evidence>
<accession>A0ACB9E527</accession>
<keyword evidence="2" id="KW-1185">Reference proteome</keyword>
<reference evidence="2" key="1">
    <citation type="journal article" date="2022" name="Mol. Ecol. Resour.">
        <title>The genomes of chicory, endive, great burdock and yacon provide insights into Asteraceae palaeo-polyploidization history and plant inulin production.</title>
        <authorList>
            <person name="Fan W."/>
            <person name="Wang S."/>
            <person name="Wang H."/>
            <person name="Wang A."/>
            <person name="Jiang F."/>
            <person name="Liu H."/>
            <person name="Zhao H."/>
            <person name="Xu D."/>
            <person name="Zhang Y."/>
        </authorList>
    </citation>
    <scope>NUCLEOTIDE SEQUENCE [LARGE SCALE GENOMIC DNA]</scope>
    <source>
        <strain evidence="2">cv. Punajuju</strain>
    </source>
</reference>
<sequence length="175" mass="20201">MDVRNRDEVILRMKAAVARKQYGQEDVLCPLIADVLFLSCQNIIWSIQKRGLLEDAWVSRRRKSNNFMISSSIGDFRGHIALAKLMFRMFMQFHNFMEVEYLPVMSPSQHHKESAARFGERTGRAIASDLNVVQTYHSFADYALLSKAVVSGQEETQPHFSLCSLRPRTFLKKML</sequence>
<proteinExistence type="predicted"/>
<dbReference type="EMBL" id="CM042012">
    <property type="protein sequence ID" value="KAI3754089.1"/>
    <property type="molecule type" value="Genomic_DNA"/>
</dbReference>
<organism evidence="1 2">
    <name type="scientific">Cichorium intybus</name>
    <name type="common">Chicory</name>
    <dbReference type="NCBI Taxonomy" id="13427"/>
    <lineage>
        <taxon>Eukaryota</taxon>
        <taxon>Viridiplantae</taxon>
        <taxon>Streptophyta</taxon>
        <taxon>Embryophyta</taxon>
        <taxon>Tracheophyta</taxon>
        <taxon>Spermatophyta</taxon>
        <taxon>Magnoliopsida</taxon>
        <taxon>eudicotyledons</taxon>
        <taxon>Gunneridae</taxon>
        <taxon>Pentapetalae</taxon>
        <taxon>asterids</taxon>
        <taxon>campanulids</taxon>
        <taxon>Asterales</taxon>
        <taxon>Asteraceae</taxon>
        <taxon>Cichorioideae</taxon>
        <taxon>Cichorieae</taxon>
        <taxon>Cichoriinae</taxon>
        <taxon>Cichorium</taxon>
    </lineage>
</organism>
<name>A0ACB9E527_CICIN</name>
<dbReference type="Proteomes" id="UP001055811">
    <property type="component" value="Linkage Group LG04"/>
</dbReference>
<evidence type="ECO:0000313" key="1">
    <source>
        <dbReference type="EMBL" id="KAI3754089.1"/>
    </source>
</evidence>